<proteinExistence type="predicted"/>
<feature type="signal peptide" evidence="2">
    <location>
        <begin position="1"/>
        <end position="20"/>
    </location>
</feature>
<feature type="domain" description="Outer membrane protein beta-barrel" evidence="3">
    <location>
        <begin position="68"/>
        <end position="232"/>
    </location>
</feature>
<dbReference type="Gene3D" id="2.40.160.20">
    <property type="match status" value="1"/>
</dbReference>
<keyword evidence="6" id="KW-1185">Reference proteome</keyword>
<dbReference type="AlphaFoldDB" id="A0A378JUY0"/>
<dbReference type="OrthoDB" id="6195779at2"/>
<evidence type="ECO:0000313" key="6">
    <source>
        <dbReference type="Proteomes" id="UP000054985"/>
    </source>
</evidence>
<evidence type="ECO:0000313" key="7">
    <source>
        <dbReference type="Proteomes" id="UP000254040"/>
    </source>
</evidence>
<protein>
    <submittedName>
        <fullName evidence="4">OmpA-like transmembrane domain protein</fullName>
    </submittedName>
    <submittedName>
        <fullName evidence="5">Opacity protein and related surface antigens</fullName>
    </submittedName>
</protein>
<evidence type="ECO:0000256" key="1">
    <source>
        <dbReference type="ARBA" id="ARBA00022729"/>
    </source>
</evidence>
<feature type="chain" id="PRO_5016828957" evidence="2">
    <location>
        <begin position="21"/>
        <end position="270"/>
    </location>
</feature>
<dbReference type="Proteomes" id="UP000054985">
    <property type="component" value="Unassembled WGS sequence"/>
</dbReference>
<reference evidence="5 7" key="2">
    <citation type="submission" date="2018-06" db="EMBL/GenBank/DDBJ databases">
        <authorList>
            <consortium name="Pathogen Informatics"/>
            <person name="Doyle S."/>
        </authorList>
    </citation>
    <scope>NUCLEOTIDE SEQUENCE [LARGE SCALE GENOMIC DNA]</scope>
    <source>
        <strain evidence="5 7">NCTC12239</strain>
    </source>
</reference>
<organism evidence="5 7">
    <name type="scientific">Legionella moravica</name>
    <dbReference type="NCBI Taxonomy" id="39962"/>
    <lineage>
        <taxon>Bacteria</taxon>
        <taxon>Pseudomonadati</taxon>
        <taxon>Pseudomonadota</taxon>
        <taxon>Gammaproteobacteria</taxon>
        <taxon>Legionellales</taxon>
        <taxon>Legionellaceae</taxon>
        <taxon>Legionella</taxon>
    </lineage>
</organism>
<dbReference type="STRING" id="39962.Lmor_2550"/>
<dbReference type="InterPro" id="IPR027385">
    <property type="entry name" value="Beta-barrel_OMP"/>
</dbReference>
<evidence type="ECO:0000256" key="2">
    <source>
        <dbReference type="SAM" id="SignalP"/>
    </source>
</evidence>
<dbReference type="RefSeq" id="WP_028385334.1">
    <property type="nucleotide sequence ID" value="NZ_CAAAJG010000019.1"/>
</dbReference>
<evidence type="ECO:0000313" key="5">
    <source>
        <dbReference type="EMBL" id="STX62246.1"/>
    </source>
</evidence>
<dbReference type="EMBL" id="LNYN01000035">
    <property type="protein sequence ID" value="KTD31674.1"/>
    <property type="molecule type" value="Genomic_DNA"/>
</dbReference>
<dbReference type="EMBL" id="UGOG01000001">
    <property type="protein sequence ID" value="STX62246.1"/>
    <property type="molecule type" value="Genomic_DNA"/>
</dbReference>
<sequence length="270" mass="29492">MNLKGISSAVLLCSTHLSFAGTAGPVGDVSPSVPKYYVGIEGGASISAETHFEPQLGQGNRNVFIAPNNSDWSRDLGTTGFGGLFAGYIINPNVALQLSWDYRSGYDYNLQATYGIDANDPNYFAQDRFQTLGDIKIQTFLFDLILKPEVNWGGFVPYVKGGVGLSYNQMGTLRNVQMAFNSNSVAYDIRLAGDSVTSFAWDAGVGVDYFFNSNVNIGLGYRLVDAGKLRTSNAFYDPVRATVSTISPFETKHFYLNELVASMAYHFDYA</sequence>
<dbReference type="SUPFAM" id="SSF56925">
    <property type="entry name" value="OMPA-like"/>
    <property type="match status" value="1"/>
</dbReference>
<gene>
    <name evidence="4" type="ORF">Lmor_2550</name>
    <name evidence="5" type="ORF">NCTC12239_01167</name>
</gene>
<evidence type="ECO:0000313" key="4">
    <source>
        <dbReference type="EMBL" id="KTD31674.1"/>
    </source>
</evidence>
<keyword evidence="1 2" id="KW-0732">Signal</keyword>
<name>A0A378JUY0_9GAMM</name>
<dbReference type="InterPro" id="IPR011250">
    <property type="entry name" value="OMP/PagP_B-barrel"/>
</dbReference>
<dbReference type="Pfam" id="PF13505">
    <property type="entry name" value="OMP_b-brl"/>
    <property type="match status" value="1"/>
</dbReference>
<reference evidence="4 6" key="1">
    <citation type="submission" date="2015-11" db="EMBL/GenBank/DDBJ databases">
        <title>Genomic analysis of 38 Legionella species identifies large and diverse effector repertoires.</title>
        <authorList>
            <person name="Burstein D."/>
            <person name="Amaro F."/>
            <person name="Zusman T."/>
            <person name="Lifshitz Z."/>
            <person name="Cohen O."/>
            <person name="Gilbert J.A."/>
            <person name="Pupko T."/>
            <person name="Shuman H.A."/>
            <person name="Segal G."/>
        </authorList>
    </citation>
    <scope>NUCLEOTIDE SEQUENCE [LARGE SCALE GENOMIC DNA]</scope>
    <source>
        <strain evidence="4 6">ATCC 43877</strain>
    </source>
</reference>
<accession>A0A378JUY0</accession>
<evidence type="ECO:0000259" key="3">
    <source>
        <dbReference type="Pfam" id="PF13505"/>
    </source>
</evidence>
<dbReference type="Proteomes" id="UP000254040">
    <property type="component" value="Unassembled WGS sequence"/>
</dbReference>